<dbReference type="InterPro" id="IPR008915">
    <property type="entry name" value="Peptidase_M50"/>
</dbReference>
<proteinExistence type="inferred from homology"/>
<dbReference type="InterPro" id="IPR004387">
    <property type="entry name" value="Pept_M50_Zn"/>
</dbReference>
<organism evidence="13 14">
    <name type="scientific">Butyricimonas hominis</name>
    <dbReference type="NCBI Taxonomy" id="2763032"/>
    <lineage>
        <taxon>Bacteria</taxon>
        <taxon>Pseudomonadati</taxon>
        <taxon>Bacteroidota</taxon>
        <taxon>Bacteroidia</taxon>
        <taxon>Bacteroidales</taxon>
        <taxon>Odoribacteraceae</taxon>
        <taxon>Butyricimonas</taxon>
    </lineage>
</organism>
<keyword evidence="10 11" id="KW-0472">Membrane</keyword>
<evidence type="ECO:0000259" key="12">
    <source>
        <dbReference type="Pfam" id="PF02163"/>
    </source>
</evidence>
<feature type="transmembrane region" description="Helical" evidence="11">
    <location>
        <begin position="6"/>
        <end position="28"/>
    </location>
</feature>
<keyword evidence="11" id="KW-0479">Metal-binding</keyword>
<comment type="subcellular location">
    <subcellularLocation>
        <location evidence="2">Membrane</location>
        <topology evidence="2">Multi-pass membrane protein</topology>
    </subcellularLocation>
</comment>
<dbReference type="RefSeq" id="WP_186977783.1">
    <property type="nucleotide sequence ID" value="NZ_JACOOH010000008.1"/>
</dbReference>
<name>A0ABR7D4L1_9BACT</name>
<sequence>MDVLVKILQFLLSLSILVMLHEMGHFFMAKLFKVRVEKFFIFFNPWFSIFRFKKGETEYGMGWLPLGGYVKISGMIDESMDLEQMKEPPKPYEFRSKPAWQRLLIMIGGVLVNFLLAFFIYIMVLYTWGEEYLPAENVKYGVVCDSIMLDAGVRNGDIVLSFDNKKVERFSDIMLHLLLDEPKTMQVLRDERVVSLEIPPTLVKKILAYSSNGFDQKALLAPRYKYNGEIVAFAQDAPARNAGMLATDTIIEVDGRGFTYYDEFQSLVMNHRDSVMNVRVLRGQDTLTLYLDMGDSKLMGIQPRIIADFEFAVKKYSFLESVPAGINMGVDKVKSYLKQFKLFENAEAFKSLGGFVSIGNVFPSVWDWHAFWDLTAFLSLILGVMNLLPIPALDGGHVVFLLYEVITRRKPNEKFMENAQIAGMFFLIFLLLFANINDILKLIGIY</sequence>
<gene>
    <name evidence="13" type="primary">rseP</name>
    <name evidence="13" type="ORF">H8S64_17530</name>
</gene>
<keyword evidence="4" id="KW-0645">Protease</keyword>
<feature type="domain" description="Peptidase M50" evidence="12">
    <location>
        <begin position="10"/>
        <end position="430"/>
    </location>
</feature>
<keyword evidence="5 11" id="KW-0812">Transmembrane</keyword>
<evidence type="ECO:0000256" key="3">
    <source>
        <dbReference type="ARBA" id="ARBA00007931"/>
    </source>
</evidence>
<dbReference type="Pfam" id="PF02163">
    <property type="entry name" value="Peptidase_M50"/>
    <property type="match status" value="1"/>
</dbReference>
<dbReference type="CDD" id="cd06163">
    <property type="entry name" value="S2P-M50_PDZ_RseP-like"/>
    <property type="match status" value="1"/>
</dbReference>
<keyword evidence="6 11" id="KW-0378">Hydrolase</keyword>
<feature type="transmembrane region" description="Helical" evidence="11">
    <location>
        <begin position="415"/>
        <end position="436"/>
    </location>
</feature>
<feature type="transmembrane region" description="Helical" evidence="11">
    <location>
        <begin position="103"/>
        <end position="128"/>
    </location>
</feature>
<evidence type="ECO:0000256" key="7">
    <source>
        <dbReference type="ARBA" id="ARBA00022833"/>
    </source>
</evidence>
<dbReference type="PANTHER" id="PTHR42837">
    <property type="entry name" value="REGULATOR OF SIGMA-E PROTEASE RSEP"/>
    <property type="match status" value="1"/>
</dbReference>
<comment type="similarity">
    <text evidence="3 11">Belongs to the peptidase M50B family.</text>
</comment>
<reference evidence="13 14" key="1">
    <citation type="submission" date="2020-08" db="EMBL/GenBank/DDBJ databases">
        <title>Genome public.</title>
        <authorList>
            <person name="Liu C."/>
            <person name="Sun Q."/>
        </authorList>
    </citation>
    <scope>NUCLEOTIDE SEQUENCE [LARGE SCALE GENOMIC DNA]</scope>
    <source>
        <strain evidence="13 14">NSJ-56</strain>
    </source>
</reference>
<dbReference type="NCBIfam" id="TIGR00054">
    <property type="entry name" value="RIP metalloprotease RseP"/>
    <property type="match status" value="1"/>
</dbReference>
<keyword evidence="8 11" id="KW-1133">Transmembrane helix</keyword>
<dbReference type="InterPro" id="IPR036034">
    <property type="entry name" value="PDZ_sf"/>
</dbReference>
<evidence type="ECO:0000256" key="8">
    <source>
        <dbReference type="ARBA" id="ARBA00022989"/>
    </source>
</evidence>
<keyword evidence="9 11" id="KW-0482">Metalloprotease</keyword>
<evidence type="ECO:0000256" key="4">
    <source>
        <dbReference type="ARBA" id="ARBA00022670"/>
    </source>
</evidence>
<dbReference type="EMBL" id="JACOOH010000008">
    <property type="protein sequence ID" value="MBC5622896.1"/>
    <property type="molecule type" value="Genomic_DNA"/>
</dbReference>
<evidence type="ECO:0000256" key="10">
    <source>
        <dbReference type="ARBA" id="ARBA00023136"/>
    </source>
</evidence>
<evidence type="ECO:0000256" key="5">
    <source>
        <dbReference type="ARBA" id="ARBA00022692"/>
    </source>
</evidence>
<evidence type="ECO:0000256" key="9">
    <source>
        <dbReference type="ARBA" id="ARBA00023049"/>
    </source>
</evidence>
<evidence type="ECO:0000256" key="11">
    <source>
        <dbReference type="RuleBase" id="RU362031"/>
    </source>
</evidence>
<accession>A0ABR7D4L1</accession>
<dbReference type="EC" id="3.4.24.-" evidence="11"/>
<evidence type="ECO:0000256" key="6">
    <source>
        <dbReference type="ARBA" id="ARBA00022801"/>
    </source>
</evidence>
<comment type="cofactor">
    <cofactor evidence="1 11">
        <name>Zn(2+)</name>
        <dbReference type="ChEBI" id="CHEBI:29105"/>
    </cofactor>
</comment>
<keyword evidence="14" id="KW-1185">Reference proteome</keyword>
<protein>
    <recommendedName>
        <fullName evidence="11">Zinc metalloprotease</fullName>
        <ecNumber evidence="11">3.4.24.-</ecNumber>
    </recommendedName>
</protein>
<comment type="caution">
    <text evidence="13">The sequence shown here is derived from an EMBL/GenBank/DDBJ whole genome shotgun (WGS) entry which is preliminary data.</text>
</comment>
<dbReference type="SUPFAM" id="SSF50156">
    <property type="entry name" value="PDZ domain-like"/>
    <property type="match status" value="2"/>
</dbReference>
<dbReference type="GO" id="GO:0008237">
    <property type="term" value="F:metallopeptidase activity"/>
    <property type="evidence" value="ECO:0007669"/>
    <property type="project" value="UniProtKB-KW"/>
</dbReference>
<dbReference type="PANTHER" id="PTHR42837:SF2">
    <property type="entry name" value="MEMBRANE METALLOPROTEASE ARASP2, CHLOROPLASTIC-RELATED"/>
    <property type="match status" value="1"/>
</dbReference>
<evidence type="ECO:0000313" key="13">
    <source>
        <dbReference type="EMBL" id="MBC5622896.1"/>
    </source>
</evidence>
<evidence type="ECO:0000313" key="14">
    <source>
        <dbReference type="Proteomes" id="UP000646484"/>
    </source>
</evidence>
<feature type="transmembrane region" description="Helical" evidence="11">
    <location>
        <begin position="376"/>
        <end position="403"/>
    </location>
</feature>
<dbReference type="Gene3D" id="2.30.42.10">
    <property type="match status" value="2"/>
</dbReference>
<evidence type="ECO:0000256" key="1">
    <source>
        <dbReference type="ARBA" id="ARBA00001947"/>
    </source>
</evidence>
<dbReference type="Proteomes" id="UP000646484">
    <property type="component" value="Unassembled WGS sequence"/>
</dbReference>
<evidence type="ECO:0000256" key="2">
    <source>
        <dbReference type="ARBA" id="ARBA00004141"/>
    </source>
</evidence>
<keyword evidence="7 11" id="KW-0862">Zinc</keyword>